<dbReference type="RefSeq" id="WP_093354892.1">
    <property type="nucleotide sequence ID" value="NZ_FNVB01000007.1"/>
</dbReference>
<dbReference type="Proteomes" id="UP000236729">
    <property type="component" value="Unassembled WGS sequence"/>
</dbReference>
<evidence type="ECO:0000313" key="1">
    <source>
        <dbReference type="EMBL" id="SEG87958.1"/>
    </source>
</evidence>
<evidence type="ECO:0000313" key="3">
    <source>
        <dbReference type="Proteomes" id="UP000199690"/>
    </source>
</evidence>
<dbReference type="AlphaFoldDB" id="A0A1H6DRV1"/>
<dbReference type="EMBL" id="FNVB01000007">
    <property type="protein sequence ID" value="SEG87958.1"/>
    <property type="molecule type" value="Genomic_DNA"/>
</dbReference>
<accession>A0A1I1X973</accession>
<evidence type="ECO:0000313" key="2">
    <source>
        <dbReference type="EMBL" id="SFE03965.1"/>
    </source>
</evidence>
<reference evidence="3 4" key="1">
    <citation type="submission" date="2016-10" db="EMBL/GenBank/DDBJ databases">
        <authorList>
            <person name="Varghese N."/>
            <person name="Submissions S."/>
        </authorList>
    </citation>
    <scope>NUCLEOTIDE SEQUENCE [LARGE SCALE GENOMIC DNA]</scope>
    <source>
        <strain evidence="4">ATCC 20501</strain>
        <strain evidence="2 3">CGMCC 4.3529</strain>
    </source>
</reference>
<organism evidence="1 4">
    <name type="scientific">Saccharopolyspora kobensis</name>
    <dbReference type="NCBI Taxonomy" id="146035"/>
    <lineage>
        <taxon>Bacteria</taxon>
        <taxon>Bacillati</taxon>
        <taxon>Actinomycetota</taxon>
        <taxon>Actinomycetes</taxon>
        <taxon>Pseudonocardiales</taxon>
        <taxon>Pseudonocardiaceae</taxon>
        <taxon>Saccharopolyspora</taxon>
    </lineage>
</organism>
<accession>A0A1H6DRV1</accession>
<evidence type="ECO:0000313" key="4">
    <source>
        <dbReference type="Proteomes" id="UP000236729"/>
    </source>
</evidence>
<dbReference type="EMBL" id="FOME01000008">
    <property type="protein sequence ID" value="SFE03965.1"/>
    <property type="molecule type" value="Genomic_DNA"/>
</dbReference>
<name>A0A1H6DRV1_9PSEU</name>
<keyword evidence="3" id="KW-1185">Reference proteome</keyword>
<dbReference type="Proteomes" id="UP000199690">
    <property type="component" value="Unassembled WGS sequence"/>
</dbReference>
<sequence>MSKESKTLYLGLSLAAALPLLLGLLLGWPAWVTVPLCAAVLYGIYQKLMHGTRTASDHVGIVLDKIGLHAGNPVRDLTAHRIAKLIEAGGNRAVAEQVREKFDAPRPFI</sequence>
<reference evidence="1" key="2">
    <citation type="submission" date="2016-10" db="EMBL/GenBank/DDBJ databases">
        <authorList>
            <person name="de Groot N.N."/>
        </authorList>
    </citation>
    <scope>NUCLEOTIDE SEQUENCE [LARGE SCALE GENOMIC DNA]</scope>
    <source>
        <strain evidence="1">ATCC 20501</strain>
    </source>
</reference>
<proteinExistence type="predicted"/>
<protein>
    <submittedName>
        <fullName evidence="1">Uncharacterized protein</fullName>
    </submittedName>
</protein>
<gene>
    <name evidence="1" type="ORF">SAMN02982929_04880</name>
    <name evidence="2" type="ORF">SAMN05216506_108148</name>
</gene>